<feature type="compositionally biased region" description="Pro residues" evidence="1">
    <location>
        <begin position="302"/>
        <end position="313"/>
    </location>
</feature>
<proteinExistence type="predicted"/>
<organism evidence="2 3">
    <name type="scientific">Cylicostephanus goldi</name>
    <name type="common">Nematode worm</name>
    <dbReference type="NCBI Taxonomy" id="71465"/>
    <lineage>
        <taxon>Eukaryota</taxon>
        <taxon>Metazoa</taxon>
        <taxon>Ecdysozoa</taxon>
        <taxon>Nematoda</taxon>
        <taxon>Chromadorea</taxon>
        <taxon>Rhabditida</taxon>
        <taxon>Rhabditina</taxon>
        <taxon>Rhabditomorpha</taxon>
        <taxon>Strongyloidea</taxon>
        <taxon>Strongylidae</taxon>
        <taxon>Cylicostephanus</taxon>
    </lineage>
</organism>
<dbReference type="AlphaFoldDB" id="A0A3P6RRQ5"/>
<evidence type="ECO:0000256" key="1">
    <source>
        <dbReference type="SAM" id="MobiDB-lite"/>
    </source>
</evidence>
<evidence type="ECO:0000313" key="2">
    <source>
        <dbReference type="EMBL" id="VDK58773.1"/>
    </source>
</evidence>
<reference evidence="2 3" key="1">
    <citation type="submission" date="2018-11" db="EMBL/GenBank/DDBJ databases">
        <authorList>
            <consortium name="Pathogen Informatics"/>
        </authorList>
    </citation>
    <scope>NUCLEOTIDE SEQUENCE [LARGE SCALE GENOMIC DNA]</scope>
</reference>
<feature type="compositionally biased region" description="Polar residues" evidence="1">
    <location>
        <begin position="52"/>
        <end position="69"/>
    </location>
</feature>
<name>A0A3P6RRQ5_CYLGO</name>
<feature type="compositionally biased region" description="Polar residues" evidence="1">
    <location>
        <begin position="138"/>
        <end position="150"/>
    </location>
</feature>
<feature type="compositionally biased region" description="Low complexity" evidence="1">
    <location>
        <begin position="289"/>
        <end position="301"/>
    </location>
</feature>
<feature type="compositionally biased region" description="Low complexity" evidence="1">
    <location>
        <begin position="78"/>
        <end position="87"/>
    </location>
</feature>
<evidence type="ECO:0000313" key="3">
    <source>
        <dbReference type="Proteomes" id="UP000271889"/>
    </source>
</evidence>
<dbReference type="OrthoDB" id="309640at2759"/>
<gene>
    <name evidence="2" type="ORF">CGOC_LOCUS4428</name>
</gene>
<feature type="region of interest" description="Disordered" evidence="1">
    <location>
        <begin position="46"/>
        <end position="100"/>
    </location>
</feature>
<dbReference type="Proteomes" id="UP000271889">
    <property type="component" value="Unassembled WGS sequence"/>
</dbReference>
<dbReference type="EMBL" id="UYRV01012252">
    <property type="protein sequence ID" value="VDK58773.1"/>
    <property type="molecule type" value="Genomic_DNA"/>
</dbReference>
<keyword evidence="3" id="KW-1185">Reference proteome</keyword>
<protein>
    <submittedName>
        <fullName evidence="2">Uncharacterized protein</fullName>
    </submittedName>
</protein>
<sequence length="327" mass="33714">MFVSVENSFFRDISQPELISQQSIAPVSGTTTAATTSSSIFPSAVSKAGLRNSPSNSCSPQVLGAQNSPAGGPMSNGPSSHPSTSTPHDIDVGGLSQPSSQTQAYDLTVRASPSAGTPEAGGAQEFAPRPPNAFKNGTVLNHSESQPSTSQGGGQPVVDDNWAGIDLGDLDLFTGTSSKENDAAISSVFELGGNLFPETFHESSQKTGTFSATSASQTAASHTEITTADQEFDQIFSSLENQNSSTNAFPFDFHGGENNPSLSPVQFTPPDSPSADSPEPNIMGLFVAPSTSSHQPSTTSSPFPPPSQTPAPPTGSSKRKTGEMAIF</sequence>
<accession>A0A3P6RRQ5</accession>
<feature type="region of interest" description="Disordered" evidence="1">
    <location>
        <begin position="112"/>
        <end position="162"/>
    </location>
</feature>
<feature type="region of interest" description="Disordered" evidence="1">
    <location>
        <begin position="246"/>
        <end position="327"/>
    </location>
</feature>